<comment type="caution">
    <text evidence="1">The sequence shown here is derived from an EMBL/GenBank/DDBJ whole genome shotgun (WGS) entry which is preliminary data.</text>
</comment>
<evidence type="ECO:0000313" key="2">
    <source>
        <dbReference type="Proteomes" id="UP000184277"/>
    </source>
</evidence>
<organism evidence="1 2">
    <name type="scientific">Escherichia coli</name>
    <dbReference type="NCBI Taxonomy" id="562"/>
    <lineage>
        <taxon>Bacteria</taxon>
        <taxon>Pseudomonadati</taxon>
        <taxon>Pseudomonadota</taxon>
        <taxon>Gammaproteobacteria</taxon>
        <taxon>Enterobacterales</taxon>
        <taxon>Enterobacteriaceae</taxon>
        <taxon>Escherichia</taxon>
    </lineage>
</organism>
<dbReference type="EMBL" id="MOKI01000023">
    <property type="protein sequence ID" value="OJR55067.1"/>
    <property type="molecule type" value="Genomic_DNA"/>
</dbReference>
<dbReference type="AlphaFoldDB" id="A0A1C0Y1E0"/>
<dbReference type="Proteomes" id="UP000184277">
    <property type="component" value="Unassembled WGS sequence"/>
</dbReference>
<accession>A0A1C0Y1E0</accession>
<protein>
    <submittedName>
        <fullName evidence="1">Uncharacterized protein</fullName>
    </submittedName>
</protein>
<reference evidence="1 2" key="1">
    <citation type="submission" date="2016-10" db="EMBL/GenBank/DDBJ databases">
        <title>Comprehensive resistome analysis reveals the prevalence of NDM and MCR-1 in Chinese poultry production.</title>
        <authorList>
            <person name="Wang Y."/>
            <person name="Zhang R."/>
            <person name="Li J."/>
            <person name="Wu Z."/>
            <person name="Wenjuan Y."/>
            <person name="Schwarz S."/>
            <person name="Tyrrell J."/>
            <person name="Zheng Y."/>
            <person name="Wang S."/>
            <person name="Shen Z."/>
            <person name="Liu Z."/>
            <person name="Lei L."/>
            <person name="Li M."/>
            <person name="Zhang Q."/>
            <person name="Wu C."/>
            <person name="Zhang Q."/>
            <person name="Wu Y."/>
            <person name="Walsh T."/>
            <person name="Shen J."/>
        </authorList>
    </citation>
    <scope>NUCLEOTIDE SEQUENCE [LARGE SCALE GENOMIC DNA]</scope>
    <source>
        <strain evidence="1 2">570</strain>
    </source>
</reference>
<sequence length="63" mass="7007">MASVKWPQIGTPVRVEDPVTTTLYMPKSVRDWLAAVGNGKVSAGLRKLVEMADIPELKNAWRQ</sequence>
<proteinExistence type="predicted"/>
<name>A0A1C0Y1E0_ECOLX</name>
<gene>
    <name evidence="1" type="ORF">BK383_10840</name>
</gene>
<evidence type="ECO:0000313" key="1">
    <source>
        <dbReference type="EMBL" id="OJR55067.1"/>
    </source>
</evidence>